<evidence type="ECO:0000313" key="3">
    <source>
        <dbReference type="Proteomes" id="UP000004995"/>
    </source>
</evidence>
<keyword evidence="3" id="KW-1185">Reference proteome</keyword>
<proteinExistence type="predicted"/>
<sequence length="87" mass="9742">MAMRVLVALSPWLAWLTLLAHASIASLCYHFHTANTYASLNLFSDRTNAWISQYNNDGSSGRTRGRMKASEVCCMKLAGEDTMMMIH</sequence>
<keyword evidence="1" id="KW-0732">Signal</keyword>
<dbReference type="AlphaFoldDB" id="K3YKI2"/>
<dbReference type="EMBL" id="AGNK02003997">
    <property type="status" value="NOT_ANNOTATED_CDS"/>
    <property type="molecule type" value="Genomic_DNA"/>
</dbReference>
<feature type="signal peptide" evidence="1">
    <location>
        <begin position="1"/>
        <end position="22"/>
    </location>
</feature>
<protein>
    <recommendedName>
        <fullName evidence="4">Secreted protein</fullName>
    </recommendedName>
</protein>
<reference evidence="2" key="2">
    <citation type="submission" date="2018-08" db="UniProtKB">
        <authorList>
            <consortium name="EnsemblPlants"/>
        </authorList>
    </citation>
    <scope>IDENTIFICATION</scope>
    <source>
        <strain evidence="2">Yugu1</strain>
    </source>
</reference>
<dbReference type="HOGENOM" id="CLU_2487669_0_0_1"/>
<name>K3YKI2_SETIT</name>
<dbReference type="EnsemblPlants" id="KQL02692">
    <property type="protein sequence ID" value="KQL02692"/>
    <property type="gene ID" value="SETIT_014751mg"/>
</dbReference>
<dbReference type="Proteomes" id="UP000004995">
    <property type="component" value="Unassembled WGS sequence"/>
</dbReference>
<accession>K3YKI2</accession>
<dbReference type="InParanoid" id="K3YKI2"/>
<dbReference type="Gramene" id="KQL02692">
    <property type="protein sequence ID" value="KQL02692"/>
    <property type="gene ID" value="SETIT_014751mg"/>
</dbReference>
<feature type="chain" id="PRO_5010126941" description="Secreted protein" evidence="1">
    <location>
        <begin position="23"/>
        <end position="87"/>
    </location>
</feature>
<reference evidence="3" key="1">
    <citation type="journal article" date="2012" name="Nat. Biotechnol.">
        <title>Reference genome sequence of the model plant Setaria.</title>
        <authorList>
            <person name="Bennetzen J.L."/>
            <person name="Schmutz J."/>
            <person name="Wang H."/>
            <person name="Percifield R."/>
            <person name="Hawkins J."/>
            <person name="Pontaroli A.C."/>
            <person name="Estep M."/>
            <person name="Feng L."/>
            <person name="Vaughn J.N."/>
            <person name="Grimwood J."/>
            <person name="Jenkins J."/>
            <person name="Barry K."/>
            <person name="Lindquist E."/>
            <person name="Hellsten U."/>
            <person name="Deshpande S."/>
            <person name="Wang X."/>
            <person name="Wu X."/>
            <person name="Mitros T."/>
            <person name="Triplett J."/>
            <person name="Yang X."/>
            <person name="Ye C.Y."/>
            <person name="Mauro-Herrera M."/>
            <person name="Wang L."/>
            <person name="Li P."/>
            <person name="Sharma M."/>
            <person name="Sharma R."/>
            <person name="Ronald P.C."/>
            <person name="Panaud O."/>
            <person name="Kellogg E.A."/>
            <person name="Brutnell T.P."/>
            <person name="Doust A.N."/>
            <person name="Tuskan G.A."/>
            <person name="Rokhsar D."/>
            <person name="Devos K.M."/>
        </authorList>
    </citation>
    <scope>NUCLEOTIDE SEQUENCE [LARGE SCALE GENOMIC DNA]</scope>
    <source>
        <strain evidence="3">cv. Yugu1</strain>
    </source>
</reference>
<organism evidence="2 3">
    <name type="scientific">Setaria italica</name>
    <name type="common">Foxtail millet</name>
    <name type="synonym">Panicum italicum</name>
    <dbReference type="NCBI Taxonomy" id="4555"/>
    <lineage>
        <taxon>Eukaryota</taxon>
        <taxon>Viridiplantae</taxon>
        <taxon>Streptophyta</taxon>
        <taxon>Embryophyta</taxon>
        <taxon>Tracheophyta</taxon>
        <taxon>Spermatophyta</taxon>
        <taxon>Magnoliopsida</taxon>
        <taxon>Liliopsida</taxon>
        <taxon>Poales</taxon>
        <taxon>Poaceae</taxon>
        <taxon>PACMAD clade</taxon>
        <taxon>Panicoideae</taxon>
        <taxon>Panicodae</taxon>
        <taxon>Paniceae</taxon>
        <taxon>Cenchrinae</taxon>
        <taxon>Setaria</taxon>
    </lineage>
</organism>
<evidence type="ECO:0000313" key="2">
    <source>
        <dbReference type="EnsemblPlants" id="KQL02692"/>
    </source>
</evidence>
<evidence type="ECO:0008006" key="4">
    <source>
        <dbReference type="Google" id="ProtNLM"/>
    </source>
</evidence>
<evidence type="ECO:0000256" key="1">
    <source>
        <dbReference type="SAM" id="SignalP"/>
    </source>
</evidence>